<dbReference type="Gene3D" id="3.40.190.10">
    <property type="entry name" value="Periplasmic binding protein-like II"/>
    <property type="match status" value="2"/>
</dbReference>
<dbReference type="InterPro" id="IPR050682">
    <property type="entry name" value="ModA/WtpA"/>
</dbReference>
<accession>A0AAE3SLF7</accession>
<keyword evidence="6" id="KW-1185">Reference proteome</keyword>
<organism evidence="5 6">
    <name type="scientific">Plebeiibacterium marinum</name>
    <dbReference type="NCBI Taxonomy" id="2992111"/>
    <lineage>
        <taxon>Bacteria</taxon>
        <taxon>Pseudomonadati</taxon>
        <taxon>Bacteroidota</taxon>
        <taxon>Bacteroidia</taxon>
        <taxon>Marinilabiliales</taxon>
        <taxon>Marinilabiliaceae</taxon>
        <taxon>Plebeiibacterium</taxon>
    </lineage>
</organism>
<proteinExistence type="inferred from homology"/>
<name>A0AAE3SLF7_9BACT</name>
<dbReference type="NCBIfam" id="TIGR01256">
    <property type="entry name" value="modA"/>
    <property type="match status" value="1"/>
</dbReference>
<dbReference type="Pfam" id="PF13531">
    <property type="entry name" value="SBP_bac_11"/>
    <property type="match status" value="1"/>
</dbReference>
<dbReference type="AlphaFoldDB" id="A0AAE3SLF7"/>
<keyword evidence="2 4" id="KW-0479">Metal-binding</keyword>
<dbReference type="PANTHER" id="PTHR30632">
    <property type="entry name" value="MOLYBDATE-BINDING PERIPLASMIC PROTEIN"/>
    <property type="match status" value="1"/>
</dbReference>
<protein>
    <submittedName>
        <fullName evidence="5">Molybdate ABC transporter substrate-binding protein</fullName>
    </submittedName>
</protein>
<dbReference type="PANTHER" id="PTHR30632:SF0">
    <property type="entry name" value="SULFATE-BINDING PROTEIN"/>
    <property type="match status" value="1"/>
</dbReference>
<evidence type="ECO:0000313" key="6">
    <source>
        <dbReference type="Proteomes" id="UP001207408"/>
    </source>
</evidence>
<dbReference type="Proteomes" id="UP001207408">
    <property type="component" value="Unassembled WGS sequence"/>
</dbReference>
<dbReference type="EMBL" id="JAPDPI010000045">
    <property type="protein sequence ID" value="MCW3807399.1"/>
    <property type="molecule type" value="Genomic_DNA"/>
</dbReference>
<dbReference type="PROSITE" id="PS51257">
    <property type="entry name" value="PROKAR_LIPOPROTEIN"/>
    <property type="match status" value="1"/>
</dbReference>
<feature type="binding site" evidence="4">
    <location>
        <position position="68"/>
    </location>
    <ligand>
        <name>molybdate</name>
        <dbReference type="ChEBI" id="CHEBI:36264"/>
    </ligand>
</feature>
<evidence type="ECO:0000313" key="5">
    <source>
        <dbReference type="EMBL" id="MCW3807399.1"/>
    </source>
</evidence>
<evidence type="ECO:0000256" key="1">
    <source>
        <dbReference type="ARBA" id="ARBA00009175"/>
    </source>
</evidence>
<dbReference type="RefSeq" id="WP_301201777.1">
    <property type="nucleotide sequence ID" value="NZ_JAPDPI010000045.1"/>
</dbReference>
<dbReference type="InterPro" id="IPR005950">
    <property type="entry name" value="ModA"/>
</dbReference>
<keyword evidence="4" id="KW-0500">Molybdenum</keyword>
<gene>
    <name evidence="5" type="primary">modA</name>
    <name evidence="5" type="ORF">OM074_17335</name>
</gene>
<keyword evidence="3" id="KW-0732">Signal</keyword>
<reference evidence="5" key="1">
    <citation type="submission" date="2022-10" db="EMBL/GenBank/DDBJ databases">
        <authorList>
            <person name="Yu W.X."/>
        </authorList>
    </citation>
    <scope>NUCLEOTIDE SEQUENCE</scope>
    <source>
        <strain evidence="5">D04</strain>
    </source>
</reference>
<evidence type="ECO:0000256" key="4">
    <source>
        <dbReference type="PIRSR" id="PIRSR004846-1"/>
    </source>
</evidence>
<evidence type="ECO:0000256" key="2">
    <source>
        <dbReference type="ARBA" id="ARBA00022723"/>
    </source>
</evidence>
<dbReference type="GO" id="GO:0030973">
    <property type="term" value="F:molybdate ion binding"/>
    <property type="evidence" value="ECO:0007669"/>
    <property type="project" value="TreeGrafter"/>
</dbReference>
<sequence length="267" mass="30057">MKYIIVIILAIFIGSCKKVKKNNTEEAKIEQKEILIYCENVMVPVLQELTNDFELKNKCKIKLHNDCSQNLASLIQYSLEGDIYFPASKDGFKKLQGNTKSFITDSVFVGYNPLVVMSLKGNPSGYSGDIRSLIQKKHAVIIANPETSSLGFETRKLLTHKNLYSDLILNVVALSTDSRGLVKSLKNSEAQLVINWKSDLYTNGNADEVDVFPIPENEEMLAEIYAGILSTSHHKDLAKDFLEYATGEKGISVFRKYGFNRRKSLIF</sequence>
<dbReference type="PIRSF" id="PIRSF004846">
    <property type="entry name" value="ModA"/>
    <property type="match status" value="1"/>
</dbReference>
<comment type="caution">
    <text evidence="5">The sequence shown here is derived from an EMBL/GenBank/DDBJ whole genome shotgun (WGS) entry which is preliminary data.</text>
</comment>
<dbReference type="GO" id="GO:0015689">
    <property type="term" value="P:molybdate ion transport"/>
    <property type="evidence" value="ECO:0007669"/>
    <property type="project" value="InterPro"/>
</dbReference>
<dbReference type="GO" id="GO:0046872">
    <property type="term" value="F:metal ion binding"/>
    <property type="evidence" value="ECO:0007669"/>
    <property type="project" value="UniProtKB-KW"/>
</dbReference>
<evidence type="ECO:0000256" key="3">
    <source>
        <dbReference type="ARBA" id="ARBA00022729"/>
    </source>
</evidence>
<dbReference type="SUPFAM" id="SSF53850">
    <property type="entry name" value="Periplasmic binding protein-like II"/>
    <property type="match status" value="1"/>
</dbReference>
<comment type="similarity">
    <text evidence="1">Belongs to the bacterial solute-binding protein ModA family.</text>
</comment>